<keyword evidence="1" id="KW-1133">Transmembrane helix</keyword>
<dbReference type="RefSeq" id="WP_159333260.1">
    <property type="nucleotide sequence ID" value="NZ_LR733857.1"/>
</dbReference>
<keyword evidence="1" id="KW-0812">Transmembrane</keyword>
<dbReference type="EMBL" id="CABWMV010000003">
    <property type="protein sequence ID" value="VXC44696.1"/>
    <property type="molecule type" value="Genomic_DNA"/>
</dbReference>
<organism evidence="2 3">
    <name type="scientific">Sphingobacterium multivorum</name>
    <dbReference type="NCBI Taxonomy" id="28454"/>
    <lineage>
        <taxon>Bacteria</taxon>
        <taxon>Pseudomonadati</taxon>
        <taxon>Bacteroidota</taxon>
        <taxon>Sphingobacteriia</taxon>
        <taxon>Sphingobacteriales</taxon>
        <taxon>Sphingobacteriaceae</taxon>
        <taxon>Sphingobacterium</taxon>
    </lineage>
</organism>
<gene>
    <name evidence="2" type="ORF">SPHINGO8BC_110253</name>
</gene>
<accession>A0A653YQA1</accession>
<proteinExistence type="predicted"/>
<sequence length="213" mass="24522">MCEIITKWGASEWAGIIQALGAIISSIFLFYTFNSQKESAEISEKSAELDRKAKRAEYLPEIKSDLKIEYPNKPNMSGGFIIDAFNGSNTTVTVIIKFNKAPVQILDFDYLKTEKYIQMEIYPFPFDEKKILMAGEFFEIKFYINLQKHFDLVNEGNDPDFSSIVECNGIDYRKKIFLHNKLLFSDMLGNKYELKFNVIGLEKLELSGLTMID</sequence>
<dbReference type="AlphaFoldDB" id="A0A653YQA1"/>
<evidence type="ECO:0000313" key="3">
    <source>
        <dbReference type="Proteomes" id="UP000432350"/>
    </source>
</evidence>
<feature type="transmembrane region" description="Helical" evidence="1">
    <location>
        <begin position="13"/>
        <end position="33"/>
    </location>
</feature>
<evidence type="ECO:0000313" key="2">
    <source>
        <dbReference type="EMBL" id="VXC44696.1"/>
    </source>
</evidence>
<reference evidence="2 3" key="1">
    <citation type="submission" date="2019-10" db="EMBL/GenBank/DDBJ databases">
        <authorList>
            <person name="Karimi E."/>
        </authorList>
    </citation>
    <scope>NUCLEOTIDE SEQUENCE [LARGE SCALE GENOMIC DNA]</scope>
    <source>
        <strain evidence="2">Sphingobacterium sp. 8BC</strain>
    </source>
</reference>
<protein>
    <submittedName>
        <fullName evidence="2">Uncharacterized protein</fullName>
    </submittedName>
</protein>
<name>A0A653YQA1_SPHMU</name>
<evidence type="ECO:0000256" key="1">
    <source>
        <dbReference type="SAM" id="Phobius"/>
    </source>
</evidence>
<dbReference type="Proteomes" id="UP000432350">
    <property type="component" value="Unassembled WGS sequence"/>
</dbReference>
<keyword evidence="1" id="KW-0472">Membrane</keyword>